<evidence type="ECO:0000256" key="3">
    <source>
        <dbReference type="ARBA" id="ARBA00023237"/>
    </source>
</evidence>
<dbReference type="Gene3D" id="2.130.10.10">
    <property type="entry name" value="YVTN repeat-like/Quinoprotein amine dehydrogenase"/>
    <property type="match status" value="1"/>
</dbReference>
<evidence type="ECO:0000313" key="7">
    <source>
        <dbReference type="EMBL" id="CAA0082994.1"/>
    </source>
</evidence>
<feature type="chain" id="PRO_5029069131" description="Outer membrane protein assembly factor BamB" evidence="5">
    <location>
        <begin position="25"/>
        <end position="404"/>
    </location>
</feature>
<dbReference type="AlphaFoldDB" id="A0A5S9N2V8"/>
<dbReference type="InterPro" id="IPR015943">
    <property type="entry name" value="WD40/YVTN_repeat-like_dom_sf"/>
</dbReference>
<dbReference type="SUPFAM" id="SSF50998">
    <property type="entry name" value="Quinoprotein alcohol dehydrogenase-like"/>
    <property type="match status" value="1"/>
</dbReference>
<keyword evidence="1 4" id="KW-0732">Signal</keyword>
<gene>
    <name evidence="4 7" type="primary">bamB</name>
    <name evidence="7" type="ORF">OPDIPICF_00480</name>
</gene>
<evidence type="ECO:0000259" key="6">
    <source>
        <dbReference type="Pfam" id="PF13360"/>
    </source>
</evidence>
<name>A0A5S9N2V8_9GAMM</name>
<dbReference type="PROSITE" id="PS51257">
    <property type="entry name" value="PROKAR_LIPOPROTEIN"/>
    <property type="match status" value="1"/>
</dbReference>
<evidence type="ECO:0000256" key="5">
    <source>
        <dbReference type="SAM" id="SignalP"/>
    </source>
</evidence>
<keyword evidence="4" id="KW-0564">Palmitate</keyword>
<comment type="similarity">
    <text evidence="4">Belongs to the BamB family.</text>
</comment>
<feature type="domain" description="Pyrrolo-quinoline quinone repeat" evidence="6">
    <location>
        <begin position="75"/>
        <end position="305"/>
    </location>
</feature>
<protein>
    <recommendedName>
        <fullName evidence="4">Outer membrane protein assembly factor BamB</fullName>
    </recommendedName>
</protein>
<dbReference type="PANTHER" id="PTHR34512:SF30">
    <property type="entry name" value="OUTER MEMBRANE PROTEIN ASSEMBLY FACTOR BAMB"/>
    <property type="match status" value="1"/>
</dbReference>
<dbReference type="InterPro" id="IPR018391">
    <property type="entry name" value="PQQ_b-propeller_rpt"/>
</dbReference>
<organism evidence="7 8">
    <name type="scientific">BD1-7 clade bacterium</name>
    <dbReference type="NCBI Taxonomy" id="2029982"/>
    <lineage>
        <taxon>Bacteria</taxon>
        <taxon>Pseudomonadati</taxon>
        <taxon>Pseudomonadota</taxon>
        <taxon>Gammaproteobacteria</taxon>
        <taxon>Cellvibrionales</taxon>
        <taxon>Spongiibacteraceae</taxon>
        <taxon>BD1-7 clade</taxon>
    </lineage>
</organism>
<comment type="function">
    <text evidence="4">Part of the outer membrane protein assembly complex, which is involved in assembly and insertion of beta-barrel proteins into the outer membrane.</text>
</comment>
<evidence type="ECO:0000256" key="1">
    <source>
        <dbReference type="ARBA" id="ARBA00022729"/>
    </source>
</evidence>
<dbReference type="InterPro" id="IPR002372">
    <property type="entry name" value="PQQ_rpt_dom"/>
</dbReference>
<dbReference type="EMBL" id="CACSIO010000001">
    <property type="protein sequence ID" value="CAA0082994.1"/>
    <property type="molecule type" value="Genomic_DNA"/>
</dbReference>
<reference evidence="7 8" key="1">
    <citation type="submission" date="2019-11" db="EMBL/GenBank/DDBJ databases">
        <authorList>
            <person name="Holert J."/>
        </authorList>
    </citation>
    <scope>NUCLEOTIDE SEQUENCE [LARGE SCALE GENOMIC DNA]</scope>
    <source>
        <strain evidence="7">SB11_3</strain>
    </source>
</reference>
<keyword evidence="8" id="KW-1185">Reference proteome</keyword>
<dbReference type="NCBIfam" id="TIGR03300">
    <property type="entry name" value="assembly_YfgL"/>
    <property type="match status" value="1"/>
</dbReference>
<dbReference type="OrthoDB" id="5173551at2"/>
<dbReference type="GO" id="GO:0051205">
    <property type="term" value="P:protein insertion into membrane"/>
    <property type="evidence" value="ECO:0007669"/>
    <property type="project" value="UniProtKB-UniRule"/>
</dbReference>
<dbReference type="PANTHER" id="PTHR34512">
    <property type="entry name" value="CELL SURFACE PROTEIN"/>
    <property type="match status" value="1"/>
</dbReference>
<dbReference type="GO" id="GO:0043165">
    <property type="term" value="P:Gram-negative-bacterium-type cell outer membrane assembly"/>
    <property type="evidence" value="ECO:0007669"/>
    <property type="project" value="UniProtKB-UniRule"/>
</dbReference>
<dbReference type="InterPro" id="IPR011047">
    <property type="entry name" value="Quinoprotein_ADH-like_sf"/>
</dbReference>
<keyword evidence="2 4" id="KW-0472">Membrane</keyword>
<comment type="subcellular location">
    <subcellularLocation>
        <location evidence="4">Cell outer membrane</location>
        <topology evidence="4">Lipid-anchor</topology>
    </subcellularLocation>
</comment>
<keyword evidence="4" id="KW-0449">Lipoprotein</keyword>
<dbReference type="HAMAP" id="MF_00923">
    <property type="entry name" value="OM_assembly_BamB"/>
    <property type="match status" value="1"/>
</dbReference>
<accession>A0A5S9N2V8</accession>
<dbReference type="Pfam" id="PF13360">
    <property type="entry name" value="PQQ_2"/>
    <property type="match status" value="1"/>
</dbReference>
<comment type="subunit">
    <text evidence="4">Part of the Bam complex.</text>
</comment>
<dbReference type="SMART" id="SM00564">
    <property type="entry name" value="PQQ"/>
    <property type="match status" value="7"/>
</dbReference>
<evidence type="ECO:0000256" key="4">
    <source>
        <dbReference type="HAMAP-Rule" id="MF_00923"/>
    </source>
</evidence>
<evidence type="ECO:0000256" key="2">
    <source>
        <dbReference type="ARBA" id="ARBA00023136"/>
    </source>
</evidence>
<proteinExistence type="inferred from homology"/>
<keyword evidence="3 4" id="KW-0998">Cell outer membrane</keyword>
<dbReference type="InterPro" id="IPR017687">
    <property type="entry name" value="BamB"/>
</dbReference>
<feature type="signal peptide" evidence="5">
    <location>
        <begin position="1"/>
        <end position="24"/>
    </location>
</feature>
<sequence length="404" mass="45249">MIKRFNLKPLLAVFLILFISACGSTDKPKPTPLESFKPEVKLQYLWSRKIDELGVYFQKFEMLDDVSFIYVATEDGKVYQISKDDGSTGWDVKLPVPLTAGVGLDRERVYVGTLDGRLVALDKNTGEEVWQKQLSSEPVSPPSISDDLLVIHTNDGAVYAINTDNGEQLWKYSSNMPSLTIRGTSPAQFFANFVAVGLANGKLVILDRATGQARWENKVAIPQGDTEIERIVDVDARPLIMRDKLFAVSYQGRVVAYDLQNGRTLWAEDDSSYRDLAAGYGNLYVASSDGSLIAYDEDSGNIRWVQDALLYRQLTAPVLIGGYIAIADFNGYLHLLSQIDGHFVARKRIDFAPKGRWHNDRQWNVRRMLKPNSGVRVPVLVDGNRIFTLANDGSLKAFELFEIQ</sequence>
<dbReference type="GO" id="GO:0009279">
    <property type="term" value="C:cell outer membrane"/>
    <property type="evidence" value="ECO:0007669"/>
    <property type="project" value="UniProtKB-SubCell"/>
</dbReference>
<evidence type="ECO:0000313" key="8">
    <source>
        <dbReference type="Proteomes" id="UP000441399"/>
    </source>
</evidence>
<dbReference type="Proteomes" id="UP000441399">
    <property type="component" value="Unassembled WGS sequence"/>
</dbReference>